<evidence type="ECO:0000256" key="5">
    <source>
        <dbReference type="ARBA" id="ARBA00022723"/>
    </source>
</evidence>
<dbReference type="OMA" id="PVIYCSP"/>
<keyword evidence="1" id="KW-0600">Photoreceptor protein</keyword>
<dbReference type="InterPro" id="IPR013655">
    <property type="entry name" value="PAS_fold_3"/>
</dbReference>
<evidence type="ECO:0000256" key="6">
    <source>
        <dbReference type="ARBA" id="ARBA00022737"/>
    </source>
</evidence>
<dbReference type="FunFam" id="3.30.450.20:FF:000064">
    <property type="entry name" value="Vivid PAS protein VVD"/>
    <property type="match status" value="1"/>
</dbReference>
<evidence type="ECO:0000256" key="15">
    <source>
        <dbReference type="PROSITE-ProRule" id="PRU00094"/>
    </source>
</evidence>
<feature type="domain" description="PAS" evidence="17">
    <location>
        <begin position="67"/>
        <end position="89"/>
    </location>
</feature>
<name>A0A1X0S7V7_RHIZD</name>
<evidence type="ECO:0000256" key="9">
    <source>
        <dbReference type="ARBA" id="ARBA00022991"/>
    </source>
</evidence>
<keyword evidence="8" id="KW-0862">Zinc</keyword>
<gene>
    <name evidence="20" type="ORF">BCV71DRAFT_225717</name>
</gene>
<dbReference type="Pfam" id="PF00320">
    <property type="entry name" value="GATA"/>
    <property type="match status" value="1"/>
</dbReference>
<dbReference type="Proteomes" id="UP000242381">
    <property type="component" value="Unassembled WGS sequence"/>
</dbReference>
<keyword evidence="7 15" id="KW-0863">Zinc-finger</keyword>
<keyword evidence="6" id="KW-0677">Repeat</keyword>
<dbReference type="PROSITE" id="PS00344">
    <property type="entry name" value="GATA_ZN_FINGER_1"/>
    <property type="match status" value="1"/>
</dbReference>
<keyword evidence="4" id="KW-0288">FMN</keyword>
<dbReference type="InterPro" id="IPR000014">
    <property type="entry name" value="PAS"/>
</dbReference>
<evidence type="ECO:0000259" key="18">
    <source>
        <dbReference type="PROSITE" id="PS50113"/>
    </source>
</evidence>
<reference evidence="20 21" key="1">
    <citation type="journal article" date="2016" name="Proc. Natl. Acad. Sci. U.S.A.">
        <title>Lipid metabolic changes in an early divergent fungus govern the establishment of a mutualistic symbiosis with endobacteria.</title>
        <authorList>
            <person name="Lastovetsky O.A."/>
            <person name="Gaspar M.L."/>
            <person name="Mondo S.J."/>
            <person name="LaButti K.M."/>
            <person name="Sandor L."/>
            <person name="Grigoriev I.V."/>
            <person name="Henry S.A."/>
            <person name="Pawlowska T.E."/>
        </authorList>
    </citation>
    <scope>NUCLEOTIDE SEQUENCE [LARGE SCALE GENOMIC DNA]</scope>
    <source>
        <strain evidence="20 21">ATCC 11559</strain>
    </source>
</reference>
<dbReference type="GO" id="GO:0009881">
    <property type="term" value="F:photoreceptor activity"/>
    <property type="evidence" value="ECO:0007669"/>
    <property type="project" value="UniProtKB-KW"/>
</dbReference>
<organism evidence="20 21">
    <name type="scientific">Rhizopus microsporus</name>
    <dbReference type="NCBI Taxonomy" id="58291"/>
    <lineage>
        <taxon>Eukaryota</taxon>
        <taxon>Fungi</taxon>
        <taxon>Fungi incertae sedis</taxon>
        <taxon>Mucoromycota</taxon>
        <taxon>Mucoromycotina</taxon>
        <taxon>Mucoromycetes</taxon>
        <taxon>Mucorales</taxon>
        <taxon>Mucorineae</taxon>
        <taxon>Rhizopodaceae</taxon>
        <taxon>Rhizopus</taxon>
    </lineage>
</organism>
<keyword evidence="5" id="KW-0479">Metal-binding</keyword>
<evidence type="ECO:0000256" key="4">
    <source>
        <dbReference type="ARBA" id="ARBA00022643"/>
    </source>
</evidence>
<dbReference type="PROSITE" id="PS50114">
    <property type="entry name" value="GATA_ZN_FINGER_2"/>
    <property type="match status" value="1"/>
</dbReference>
<feature type="domain" description="GATA-type" evidence="19">
    <location>
        <begin position="547"/>
        <end position="591"/>
    </location>
</feature>
<evidence type="ECO:0000259" key="17">
    <source>
        <dbReference type="PROSITE" id="PS50112"/>
    </source>
</evidence>
<accession>A0A1X0S7V7</accession>
<evidence type="ECO:0000256" key="12">
    <source>
        <dbReference type="ARBA" id="ARBA00023159"/>
    </source>
</evidence>
<evidence type="ECO:0000256" key="16">
    <source>
        <dbReference type="SAM" id="MobiDB-lite"/>
    </source>
</evidence>
<dbReference type="SUPFAM" id="SSF55785">
    <property type="entry name" value="PYP-like sensor domain (PAS domain)"/>
    <property type="match status" value="3"/>
</dbReference>
<dbReference type="Pfam" id="PF13426">
    <property type="entry name" value="PAS_9"/>
    <property type="match status" value="1"/>
</dbReference>
<dbReference type="InterPro" id="IPR035965">
    <property type="entry name" value="PAS-like_dom_sf"/>
</dbReference>
<dbReference type="SUPFAM" id="SSF57716">
    <property type="entry name" value="Glucocorticoid receptor-like (DNA-binding domain)"/>
    <property type="match status" value="1"/>
</dbReference>
<dbReference type="CDD" id="cd00202">
    <property type="entry name" value="ZnF_GATA"/>
    <property type="match status" value="1"/>
</dbReference>
<dbReference type="GO" id="GO:0008270">
    <property type="term" value="F:zinc ion binding"/>
    <property type="evidence" value="ECO:0007669"/>
    <property type="project" value="UniProtKB-KW"/>
</dbReference>
<feature type="compositionally biased region" description="Basic residues" evidence="16">
    <location>
        <begin position="536"/>
        <end position="546"/>
    </location>
</feature>
<evidence type="ECO:0000256" key="14">
    <source>
        <dbReference type="ARBA" id="ARBA00023170"/>
    </source>
</evidence>
<evidence type="ECO:0000259" key="19">
    <source>
        <dbReference type="PROSITE" id="PS50114"/>
    </source>
</evidence>
<keyword evidence="3" id="KW-0285">Flavoprotein</keyword>
<evidence type="ECO:0000313" key="20">
    <source>
        <dbReference type="EMBL" id="ORE20407.1"/>
    </source>
</evidence>
<dbReference type="PANTHER" id="PTHR47429:SF7">
    <property type="entry name" value="GATA-FACTOR"/>
    <property type="match status" value="1"/>
</dbReference>
<dbReference type="Gene3D" id="3.30.450.20">
    <property type="entry name" value="PAS domain"/>
    <property type="match status" value="3"/>
</dbReference>
<dbReference type="GO" id="GO:0006355">
    <property type="term" value="P:regulation of DNA-templated transcription"/>
    <property type="evidence" value="ECO:0007669"/>
    <property type="project" value="InterPro"/>
</dbReference>
<keyword evidence="10" id="KW-0805">Transcription regulation</keyword>
<dbReference type="SMART" id="SM00401">
    <property type="entry name" value="ZnF_GATA"/>
    <property type="match status" value="1"/>
</dbReference>
<dbReference type="InterPro" id="IPR001610">
    <property type="entry name" value="PAC"/>
</dbReference>
<dbReference type="PROSITE" id="PS50113">
    <property type="entry name" value="PAC"/>
    <property type="match status" value="1"/>
</dbReference>
<protein>
    <submittedName>
        <fullName evidence="20">Putative white-collar-1c protein</fullName>
    </submittedName>
</protein>
<feature type="domain" description="PAC" evidence="18">
    <location>
        <begin position="125"/>
        <end position="179"/>
    </location>
</feature>
<dbReference type="GO" id="GO:0005634">
    <property type="term" value="C:nucleus"/>
    <property type="evidence" value="ECO:0007669"/>
    <property type="project" value="TreeGrafter"/>
</dbReference>
<evidence type="ECO:0000256" key="8">
    <source>
        <dbReference type="ARBA" id="ARBA00022833"/>
    </source>
</evidence>
<keyword evidence="12" id="KW-0010">Activator</keyword>
<dbReference type="InterPro" id="IPR000700">
    <property type="entry name" value="PAS-assoc_C"/>
</dbReference>
<evidence type="ECO:0000256" key="13">
    <source>
        <dbReference type="ARBA" id="ARBA00023163"/>
    </source>
</evidence>
<dbReference type="PANTHER" id="PTHR47429">
    <property type="entry name" value="PROTEIN TWIN LOV 1"/>
    <property type="match status" value="1"/>
</dbReference>
<proteinExistence type="predicted"/>
<dbReference type="InterPro" id="IPR000679">
    <property type="entry name" value="Znf_GATA"/>
</dbReference>
<dbReference type="EMBL" id="KV921294">
    <property type="protein sequence ID" value="ORE20407.1"/>
    <property type="molecule type" value="Genomic_DNA"/>
</dbReference>
<dbReference type="SMART" id="SM00086">
    <property type="entry name" value="PAC"/>
    <property type="match status" value="1"/>
</dbReference>
<keyword evidence="9" id="KW-0157">Chromophore</keyword>
<evidence type="ECO:0000256" key="10">
    <source>
        <dbReference type="ARBA" id="ARBA00023015"/>
    </source>
</evidence>
<dbReference type="PROSITE" id="PS50112">
    <property type="entry name" value="PAS"/>
    <property type="match status" value="2"/>
</dbReference>
<evidence type="ECO:0000256" key="7">
    <source>
        <dbReference type="ARBA" id="ARBA00022771"/>
    </source>
</evidence>
<keyword evidence="13" id="KW-0804">Transcription</keyword>
<dbReference type="SMART" id="SM00091">
    <property type="entry name" value="PAS"/>
    <property type="match status" value="2"/>
</dbReference>
<evidence type="ECO:0000256" key="2">
    <source>
        <dbReference type="ARBA" id="ARBA00022606"/>
    </source>
</evidence>
<sequence>MSFLNNLENTVQKPQDVLSGVYSNTGFDMIQVLSRLINRPHPQIHLGPIDLSCSFVVSDVMQYDFPVIYCSPGFEKLTGYTYDEIVGKNCRFLQSPDGQVTGGSRRQHTDNKAVYYLKTQLYKAKEHQASIINYKKGGQPFVNLITVIPLFTEKGQVEYYVGLQIDLVEQPNSILEKMQNGTYYINYNQASHVIPPSIKYEQDQKQHEDSIEETIGVVDEHFRDLPPSTNLNKDPLGLLGNTSTDSGTQRRKEWNQLVLDQTSDFIHVVSLKGVFLYASSSSYVQLEYEPHELIGKSLTSFCHPSDIIPVMREIKEAAHNSNTDRTVNLIFRIRKKHTGYMWIDCKGRLHMDQNRARKCLILCGREYPVYNLSSDQVNLYPEEYWAKLSLAGLFLCVTERCQDIVGFSAESLKHESIFQYAESESITKIAGVLRVIEETRKPTTIEHTLLSSKGSYVPVSSTFYPGDQSPSFILLQVKPIKEGNEEPLIYQIEEPNMFPELDVTRSTNWQYELHQLEQTNEELKEQIERYESSNKSKPRKRSKTKHKQGDLMCAICQTRDSPEWRKGPNGPKELCNACGLRFAKHEKHNKQ</sequence>
<evidence type="ECO:0000256" key="1">
    <source>
        <dbReference type="ARBA" id="ARBA00022543"/>
    </source>
</evidence>
<evidence type="ECO:0000256" key="3">
    <source>
        <dbReference type="ARBA" id="ARBA00022630"/>
    </source>
</evidence>
<dbReference type="AlphaFoldDB" id="A0A1X0S7V7"/>
<keyword evidence="11" id="KW-0238">DNA-binding</keyword>
<feature type="domain" description="PAS" evidence="17">
    <location>
        <begin position="251"/>
        <end position="321"/>
    </location>
</feature>
<evidence type="ECO:0000256" key="11">
    <source>
        <dbReference type="ARBA" id="ARBA00023125"/>
    </source>
</evidence>
<dbReference type="GO" id="GO:0043565">
    <property type="term" value="F:sequence-specific DNA binding"/>
    <property type="evidence" value="ECO:0007669"/>
    <property type="project" value="InterPro"/>
</dbReference>
<dbReference type="InterPro" id="IPR013088">
    <property type="entry name" value="Znf_NHR/GATA"/>
</dbReference>
<dbReference type="Pfam" id="PF08447">
    <property type="entry name" value="PAS_3"/>
    <property type="match status" value="1"/>
</dbReference>
<dbReference type="VEuPathDB" id="FungiDB:BCV72DRAFT_219722"/>
<dbReference type="Gene3D" id="3.30.50.10">
    <property type="entry name" value="Erythroid Transcription Factor GATA-1, subunit A"/>
    <property type="match status" value="1"/>
</dbReference>
<dbReference type="CDD" id="cd00130">
    <property type="entry name" value="PAS"/>
    <property type="match status" value="2"/>
</dbReference>
<keyword evidence="14" id="KW-0675">Receptor</keyword>
<feature type="region of interest" description="Disordered" evidence="16">
    <location>
        <begin position="529"/>
        <end position="548"/>
    </location>
</feature>
<evidence type="ECO:0000313" key="21">
    <source>
        <dbReference type="Proteomes" id="UP000242381"/>
    </source>
</evidence>
<keyword evidence="2" id="KW-0716">Sensory transduction</keyword>